<dbReference type="Gene3D" id="1.10.443.10">
    <property type="entry name" value="Intergrase catalytic core"/>
    <property type="match status" value="1"/>
</dbReference>
<dbReference type="Proteomes" id="UP000509510">
    <property type="component" value="Chromosome V"/>
</dbReference>
<evidence type="ECO:0000313" key="3">
    <source>
        <dbReference type="EMBL" id="QKX63180.1"/>
    </source>
</evidence>
<organism evidence="3 4">
    <name type="scientific">Talaromyces rugulosus</name>
    <name type="common">Penicillium rugulosum</name>
    <dbReference type="NCBI Taxonomy" id="121627"/>
    <lineage>
        <taxon>Eukaryota</taxon>
        <taxon>Fungi</taxon>
        <taxon>Dikarya</taxon>
        <taxon>Ascomycota</taxon>
        <taxon>Pezizomycotina</taxon>
        <taxon>Eurotiomycetes</taxon>
        <taxon>Eurotiomycetidae</taxon>
        <taxon>Eurotiales</taxon>
        <taxon>Trichocomaceae</taxon>
        <taxon>Talaromyces</taxon>
        <taxon>Talaromyces sect. Islandici</taxon>
    </lineage>
</organism>
<reference evidence="4" key="1">
    <citation type="submission" date="2020-06" db="EMBL/GenBank/DDBJ databases">
        <title>A chromosome-scale genome assembly of Talaromyces rugulosus W13939.</title>
        <authorList>
            <person name="Wang B."/>
            <person name="Guo L."/>
            <person name="Ye K."/>
            <person name="Wang L."/>
        </authorList>
    </citation>
    <scope>NUCLEOTIDE SEQUENCE [LARGE SCALE GENOMIC DNA]</scope>
    <source>
        <strain evidence="4">W13939</strain>
    </source>
</reference>
<dbReference type="RefSeq" id="XP_035349354.1">
    <property type="nucleotide sequence ID" value="XM_035493461.1"/>
</dbReference>
<gene>
    <name evidence="3" type="ORF">TRUGW13939_10349</name>
</gene>
<dbReference type="SUPFAM" id="SSF56349">
    <property type="entry name" value="DNA breaking-rejoining enzymes"/>
    <property type="match status" value="1"/>
</dbReference>
<evidence type="ECO:0000256" key="2">
    <source>
        <dbReference type="SAM" id="MobiDB-lite"/>
    </source>
</evidence>
<proteinExistence type="predicted"/>
<dbReference type="PANTHER" id="PTHR37535">
    <property type="entry name" value="FLUG DOMAIN PROTEIN"/>
    <property type="match status" value="1"/>
</dbReference>
<name>A0A7H8R9U0_TALRU</name>
<dbReference type="PANTHER" id="PTHR37535:SF4">
    <property type="entry name" value="FLUG DOMAIN-CONTAINING PROTEIN"/>
    <property type="match status" value="1"/>
</dbReference>
<dbReference type="AlphaFoldDB" id="A0A7H8R9U0"/>
<dbReference type="InterPro" id="IPR021842">
    <property type="entry name" value="DUF3435"/>
</dbReference>
<feature type="region of interest" description="Disordered" evidence="2">
    <location>
        <begin position="579"/>
        <end position="603"/>
    </location>
</feature>
<dbReference type="OrthoDB" id="4220776at2759"/>
<protein>
    <submittedName>
        <fullName evidence="3">Uncharacterized protein</fullName>
    </submittedName>
</protein>
<dbReference type="GO" id="GO:0006310">
    <property type="term" value="P:DNA recombination"/>
    <property type="evidence" value="ECO:0007669"/>
    <property type="project" value="UniProtKB-KW"/>
</dbReference>
<keyword evidence="1" id="KW-0233">DNA recombination</keyword>
<sequence>MGRRKALCTIPLQSGGSYESLSSIDICTKDFLQQKYDQSLSEPHQTTLYADTTIGHINRIETLFTEYCDILQLDPRETLRQCEIARLENFLHWMLKVYNIKKTSAVTTYWRQLSQLHITWWHFRIEPMIMKQVFVFIQGTLTKEYNLDSSEREPQLLEAEDFVQVIQYLWASDINVFPNERQRVQVAAILLLAAFTGSRPGALLQITYRDLRLYVEKNRKTKKHELKLGVKLTKTKSGKKRQRPKTYTFNLDDNPVFCIVSHISSLAFDDGAFWVPELVSADELYSLRARNGWNQTIPWNRDMLDVPIFRRAIKTPHGMRTSSRLGLTYRQYHGWVVRLGEALDFTDTLTTYSLRQNLGNVINDDPNSNAAVRNLVMDHTMGSGIFERNYLSRRIRYSTQDAFWGRETDHESAKAASRIQRFRDPNRPRKLTLEQKQEVRHSRQVLELTSIRDRLCMQIEETFGVVKMAEGEPIHRDYQAVRRQLDSTIRATERALLKRAQEDYDTVAPVLAIQRQLNGEITDDEDDSLEIEMTEIRLAERRQIAEVALRDPSTFMNRKGFGLHVEFVVNMTALCRRRERPRLRKHQPQKESPSKVADGPTRSIKLEPEIKRDQPLTCGKFQCLFCLAEGLPLEDCQYKRKYTLQKHVDRWHLRGYGSGDLIPCPDTRMCSKIVINGKMAFKVHSAKVHGFIL</sequence>
<dbReference type="InterPro" id="IPR013762">
    <property type="entry name" value="Integrase-like_cat_sf"/>
</dbReference>
<dbReference type="EMBL" id="CP055902">
    <property type="protein sequence ID" value="QKX63180.1"/>
    <property type="molecule type" value="Genomic_DNA"/>
</dbReference>
<dbReference type="GO" id="GO:0015074">
    <property type="term" value="P:DNA integration"/>
    <property type="evidence" value="ECO:0007669"/>
    <property type="project" value="InterPro"/>
</dbReference>
<dbReference type="GO" id="GO:0003677">
    <property type="term" value="F:DNA binding"/>
    <property type="evidence" value="ECO:0007669"/>
    <property type="project" value="InterPro"/>
</dbReference>
<accession>A0A7H8R9U0</accession>
<dbReference type="Pfam" id="PF11917">
    <property type="entry name" value="DUF3435"/>
    <property type="match status" value="1"/>
</dbReference>
<evidence type="ECO:0000313" key="4">
    <source>
        <dbReference type="Proteomes" id="UP000509510"/>
    </source>
</evidence>
<dbReference type="GeneID" id="55997829"/>
<evidence type="ECO:0000256" key="1">
    <source>
        <dbReference type="ARBA" id="ARBA00023172"/>
    </source>
</evidence>
<dbReference type="InterPro" id="IPR011010">
    <property type="entry name" value="DNA_brk_join_enz"/>
</dbReference>
<keyword evidence="4" id="KW-1185">Reference proteome</keyword>
<dbReference type="KEGG" id="trg:TRUGW13939_10349"/>